<keyword evidence="1" id="KW-0812">Transmembrane</keyword>
<name>A0A1J5FXL2_9BACT</name>
<sequence length="111" mass="12367">MITKTLALNNIERKIFWVLLVSLCVFVSFYLYSALAITLAGVDRSNINRTLSEMSDNTGALEAEYLSMTNGFTLSYAKQLGFQEKKEKFTNVPAVKFATAVDSETRVAVAR</sequence>
<organism evidence="2 3">
    <name type="scientific">Candidatus Nomurabacteria bacterium CG2_30_43_9</name>
    <dbReference type="NCBI Taxonomy" id="1805283"/>
    <lineage>
        <taxon>Bacteria</taxon>
        <taxon>Candidatus Nomuraibacteriota</taxon>
    </lineage>
</organism>
<gene>
    <name evidence="2" type="ORF">AUK15_02625</name>
</gene>
<evidence type="ECO:0000256" key="1">
    <source>
        <dbReference type="SAM" id="Phobius"/>
    </source>
</evidence>
<keyword evidence="1" id="KW-0472">Membrane</keyword>
<evidence type="ECO:0000313" key="3">
    <source>
        <dbReference type="Proteomes" id="UP000182059"/>
    </source>
</evidence>
<comment type="caution">
    <text evidence="2">The sequence shown here is derived from an EMBL/GenBank/DDBJ whole genome shotgun (WGS) entry which is preliminary data.</text>
</comment>
<accession>A0A1J5FXL2</accession>
<keyword evidence="1" id="KW-1133">Transmembrane helix</keyword>
<evidence type="ECO:0008006" key="4">
    <source>
        <dbReference type="Google" id="ProtNLM"/>
    </source>
</evidence>
<dbReference type="EMBL" id="MNYX01000059">
    <property type="protein sequence ID" value="OIP65009.1"/>
    <property type="molecule type" value="Genomic_DNA"/>
</dbReference>
<feature type="transmembrane region" description="Helical" evidence="1">
    <location>
        <begin position="15"/>
        <end position="42"/>
    </location>
</feature>
<evidence type="ECO:0000313" key="2">
    <source>
        <dbReference type="EMBL" id="OIP65009.1"/>
    </source>
</evidence>
<proteinExistence type="predicted"/>
<protein>
    <recommendedName>
        <fullName evidence="4">Cell division protein FtsL</fullName>
    </recommendedName>
</protein>
<reference evidence="2 3" key="1">
    <citation type="journal article" date="2016" name="Environ. Microbiol.">
        <title>Genomic resolution of a cold subsurface aquifer community provides metabolic insights for novel microbes adapted to high CO concentrations.</title>
        <authorList>
            <person name="Probst A.J."/>
            <person name="Castelle C.J."/>
            <person name="Singh A."/>
            <person name="Brown C.T."/>
            <person name="Anantharaman K."/>
            <person name="Sharon I."/>
            <person name="Hug L.A."/>
            <person name="Burstein D."/>
            <person name="Emerson J.B."/>
            <person name="Thomas B.C."/>
            <person name="Banfield J.F."/>
        </authorList>
    </citation>
    <scope>NUCLEOTIDE SEQUENCE [LARGE SCALE GENOMIC DNA]</scope>
    <source>
        <strain evidence="2">CG2_30_43_9</strain>
    </source>
</reference>
<dbReference type="Proteomes" id="UP000182059">
    <property type="component" value="Unassembled WGS sequence"/>
</dbReference>
<dbReference type="AlphaFoldDB" id="A0A1J5FXL2"/>